<protein>
    <submittedName>
        <fullName evidence="2">Helix-turn-helix transcriptional regulator</fullName>
    </submittedName>
</protein>
<evidence type="ECO:0000313" key="2">
    <source>
        <dbReference type="EMBL" id="NME43225.1"/>
    </source>
</evidence>
<dbReference type="EMBL" id="BLAN01000006">
    <property type="protein sequence ID" value="GET07529.1"/>
    <property type="molecule type" value="Genomic_DNA"/>
</dbReference>
<sequence>MIYENIQKIAKAQGLTVRDIERACLFSNGYLRKWRDNAPTNKLLRVADFLKVDINEILGRKQN</sequence>
<dbReference type="Gene3D" id="1.10.260.40">
    <property type="entry name" value="lambda repressor-like DNA-binding domains"/>
    <property type="match status" value="1"/>
</dbReference>
<accession>A0A6F9XQJ8</accession>
<dbReference type="Proteomes" id="UP000563853">
    <property type="component" value="Unassembled WGS sequence"/>
</dbReference>
<reference evidence="1" key="1">
    <citation type="submission" date="2019-10" db="EMBL/GenBank/DDBJ databases">
        <title>Lactobacillus agilis SY111 Whole Genome Sequencing Project.</title>
        <authorList>
            <person name="Suzuki S."/>
            <person name="Endo A."/>
            <person name="Maeno S."/>
            <person name="Shiwa Y."/>
            <person name="Matsutani M."/>
            <person name="Kajikawa A."/>
        </authorList>
    </citation>
    <scope>NUCLEOTIDE SEQUENCE</scope>
    <source>
        <strain evidence="1">SY111</strain>
    </source>
</reference>
<evidence type="ECO:0000313" key="1">
    <source>
        <dbReference type="EMBL" id="GET07529.1"/>
    </source>
</evidence>
<reference evidence="2 3" key="2">
    <citation type="submission" date="2020-04" db="EMBL/GenBank/DDBJ databases">
        <authorList>
            <person name="Hitch T.C.A."/>
            <person name="Wylensek D."/>
            <person name="Clavel T."/>
        </authorList>
    </citation>
    <scope>NUCLEOTIDE SEQUENCE [LARGE SCALE GENOMIC DNA]</scope>
    <source>
        <strain evidence="2 3">WCA-389-WT-5H1</strain>
    </source>
</reference>
<dbReference type="EMBL" id="JABAFP010000080">
    <property type="protein sequence ID" value="NME43225.1"/>
    <property type="molecule type" value="Genomic_DNA"/>
</dbReference>
<dbReference type="GO" id="GO:0003677">
    <property type="term" value="F:DNA binding"/>
    <property type="evidence" value="ECO:0007669"/>
    <property type="project" value="InterPro"/>
</dbReference>
<gene>
    <name evidence="2" type="ORF">HF863_10730</name>
    <name evidence="1" type="ORF">SY111_01530</name>
</gene>
<evidence type="ECO:0000313" key="3">
    <source>
        <dbReference type="Proteomes" id="UP000563853"/>
    </source>
</evidence>
<dbReference type="AlphaFoldDB" id="A0A6F9XQJ8"/>
<organism evidence="1">
    <name type="scientific">Ligilactobacillus agilis</name>
    <dbReference type="NCBI Taxonomy" id="1601"/>
    <lineage>
        <taxon>Bacteria</taxon>
        <taxon>Bacillati</taxon>
        <taxon>Bacillota</taxon>
        <taxon>Bacilli</taxon>
        <taxon>Lactobacillales</taxon>
        <taxon>Lactobacillaceae</taxon>
        <taxon>Ligilactobacillus</taxon>
    </lineage>
</organism>
<proteinExistence type="predicted"/>
<name>A0A6F9XQJ8_9LACO</name>
<dbReference type="RefSeq" id="WP_170092225.1">
    <property type="nucleotide sequence ID" value="NZ_BLAN01000006.1"/>
</dbReference>
<dbReference type="SUPFAM" id="SSF47413">
    <property type="entry name" value="lambda repressor-like DNA-binding domains"/>
    <property type="match status" value="1"/>
</dbReference>
<dbReference type="Proteomes" id="UP000494178">
    <property type="component" value="Unassembled WGS sequence"/>
</dbReference>
<dbReference type="InterPro" id="IPR010982">
    <property type="entry name" value="Lambda_DNA-bd_dom_sf"/>
</dbReference>
<comment type="caution">
    <text evidence="1">The sequence shown here is derived from an EMBL/GenBank/DDBJ whole genome shotgun (WGS) entry which is preliminary data.</text>
</comment>